<keyword evidence="2" id="KW-1185">Reference proteome</keyword>
<name>A0A197K3L3_9FUNG</name>
<evidence type="ECO:0000313" key="2">
    <source>
        <dbReference type="Proteomes" id="UP000078512"/>
    </source>
</evidence>
<evidence type="ECO:0000313" key="1">
    <source>
        <dbReference type="EMBL" id="OAQ32075.1"/>
    </source>
</evidence>
<reference evidence="1 2" key="1">
    <citation type="submission" date="2016-05" db="EMBL/GenBank/DDBJ databases">
        <title>Genome sequencing reveals origins of a unique bacterial endosymbiosis in the earliest lineages of terrestrial Fungi.</title>
        <authorList>
            <consortium name="DOE Joint Genome Institute"/>
            <person name="Uehling J."/>
            <person name="Gryganskyi A."/>
            <person name="Hameed K."/>
            <person name="Tschaplinski T."/>
            <person name="Misztal P."/>
            <person name="Wu S."/>
            <person name="Desiro A."/>
            <person name="Vande Pol N."/>
            <person name="Du Z.-Y."/>
            <person name="Zienkiewicz A."/>
            <person name="Zienkiewicz K."/>
            <person name="Morin E."/>
            <person name="Tisserant E."/>
            <person name="Splivallo R."/>
            <person name="Hainaut M."/>
            <person name="Henrissat B."/>
            <person name="Ohm R."/>
            <person name="Kuo A."/>
            <person name="Yan J."/>
            <person name="Lipzen A."/>
            <person name="Nolan M."/>
            <person name="Labutti K."/>
            <person name="Barry K."/>
            <person name="Goldstein A."/>
            <person name="Labbe J."/>
            <person name="Schadt C."/>
            <person name="Tuskan G."/>
            <person name="Grigoriev I."/>
            <person name="Martin F."/>
            <person name="Vilgalys R."/>
            <person name="Bonito G."/>
        </authorList>
    </citation>
    <scope>NUCLEOTIDE SEQUENCE [LARGE SCALE GENOMIC DNA]</scope>
    <source>
        <strain evidence="1 2">AG-77</strain>
    </source>
</reference>
<dbReference type="EMBL" id="KV442026">
    <property type="protein sequence ID" value="OAQ32075.1"/>
    <property type="molecule type" value="Genomic_DNA"/>
</dbReference>
<dbReference type="AlphaFoldDB" id="A0A197K3L3"/>
<sequence>MSSRRRPRRLPRRRLTVSLRVVRPASLRMRMRMMKWRLILRARGNVLLMTKMTRRKRRMRQSTTTRTIIQIWEIWLLSFRMEMRESSRATMMIKWRALATTKNSLFFFCITLSPVKNTCILIKHCSTHILLF</sequence>
<dbReference type="Proteomes" id="UP000078512">
    <property type="component" value="Unassembled WGS sequence"/>
</dbReference>
<protein>
    <submittedName>
        <fullName evidence="1">Uncharacterized protein</fullName>
    </submittedName>
</protein>
<organism evidence="1 2">
    <name type="scientific">Linnemannia elongata AG-77</name>
    <dbReference type="NCBI Taxonomy" id="1314771"/>
    <lineage>
        <taxon>Eukaryota</taxon>
        <taxon>Fungi</taxon>
        <taxon>Fungi incertae sedis</taxon>
        <taxon>Mucoromycota</taxon>
        <taxon>Mortierellomycotina</taxon>
        <taxon>Mortierellomycetes</taxon>
        <taxon>Mortierellales</taxon>
        <taxon>Mortierellaceae</taxon>
        <taxon>Linnemannia</taxon>
    </lineage>
</organism>
<proteinExistence type="predicted"/>
<accession>A0A197K3L3</accession>
<gene>
    <name evidence="1" type="ORF">K457DRAFT_317642</name>
</gene>